<keyword evidence="4" id="KW-1185">Reference proteome</keyword>
<gene>
    <name evidence="3" type="ORF">JHL22_02980</name>
</gene>
<evidence type="ECO:0000313" key="3">
    <source>
        <dbReference type="EMBL" id="MBK1780172.1"/>
    </source>
</evidence>
<dbReference type="CDD" id="cd05233">
    <property type="entry name" value="SDR_c"/>
    <property type="match status" value="1"/>
</dbReference>
<organism evidence="3 4">
    <name type="scientific">Advenella mandrilli</name>
    <dbReference type="NCBI Taxonomy" id="2800330"/>
    <lineage>
        <taxon>Bacteria</taxon>
        <taxon>Pseudomonadati</taxon>
        <taxon>Pseudomonadota</taxon>
        <taxon>Betaproteobacteria</taxon>
        <taxon>Burkholderiales</taxon>
        <taxon>Alcaligenaceae</taxon>
    </lineage>
</organism>
<dbReference type="PROSITE" id="PS00061">
    <property type="entry name" value="ADH_SHORT"/>
    <property type="match status" value="1"/>
</dbReference>
<dbReference type="PRINTS" id="PR00081">
    <property type="entry name" value="GDHRDH"/>
</dbReference>
<accession>A0ABS1E8Y9</accession>
<dbReference type="Gene3D" id="3.40.50.720">
    <property type="entry name" value="NAD(P)-binding Rossmann-like Domain"/>
    <property type="match status" value="1"/>
</dbReference>
<dbReference type="PANTHER" id="PTHR24321">
    <property type="entry name" value="DEHYDROGENASES, SHORT CHAIN"/>
    <property type="match status" value="1"/>
</dbReference>
<evidence type="ECO:0000313" key="4">
    <source>
        <dbReference type="Proteomes" id="UP000635316"/>
    </source>
</evidence>
<dbReference type="InterPro" id="IPR020904">
    <property type="entry name" value="Sc_DH/Rdtase_CS"/>
</dbReference>
<dbReference type="EMBL" id="JAENGP010000002">
    <property type="protein sequence ID" value="MBK1780172.1"/>
    <property type="molecule type" value="Genomic_DNA"/>
</dbReference>
<dbReference type="Proteomes" id="UP000635316">
    <property type="component" value="Unassembled WGS sequence"/>
</dbReference>
<evidence type="ECO:0000256" key="1">
    <source>
        <dbReference type="ARBA" id="ARBA00006484"/>
    </source>
</evidence>
<keyword evidence="2" id="KW-0560">Oxidoreductase</keyword>
<dbReference type="RefSeq" id="WP_200233617.1">
    <property type="nucleotide sequence ID" value="NZ_JAENGP010000002.1"/>
</dbReference>
<name>A0ABS1E8Y9_9BURK</name>
<dbReference type="InterPro" id="IPR036291">
    <property type="entry name" value="NAD(P)-bd_dom_sf"/>
</dbReference>
<protein>
    <submittedName>
        <fullName evidence="3">SDR family oxidoreductase</fullName>
    </submittedName>
</protein>
<comment type="similarity">
    <text evidence="1">Belongs to the short-chain dehydrogenases/reductases (SDR) family.</text>
</comment>
<dbReference type="PANTHER" id="PTHR24321:SF8">
    <property type="entry name" value="ESTRADIOL 17-BETA-DEHYDROGENASE 8-RELATED"/>
    <property type="match status" value="1"/>
</dbReference>
<reference evidence="3 4" key="1">
    <citation type="submission" date="2020-12" db="EMBL/GenBank/DDBJ databases">
        <authorList>
            <person name="Lu T."/>
            <person name="Wang Q."/>
            <person name="Han X."/>
        </authorList>
    </citation>
    <scope>NUCLEOTIDE SEQUENCE [LARGE SCALE GENOMIC DNA]</scope>
    <source>
        <strain evidence="3 4">WQ 585</strain>
    </source>
</reference>
<dbReference type="PRINTS" id="PR00080">
    <property type="entry name" value="SDRFAMILY"/>
</dbReference>
<evidence type="ECO:0000256" key="2">
    <source>
        <dbReference type="ARBA" id="ARBA00023002"/>
    </source>
</evidence>
<dbReference type="NCBIfam" id="NF009466">
    <property type="entry name" value="PRK12826.1-2"/>
    <property type="match status" value="1"/>
</dbReference>
<sequence length="256" mass="27654">MNLNGKKVLVTAGANGIGLAIATTFKQRGANVYVTDIDQEALTRLQQNHPGIYSSQSDISKEEDIRNMIKAAEKTLGGLDILVNNAGIAGPTKPVEQITREEWDNTLNINLTGQFLCIKYALPLLRKEKNAAIINLSSAAGRLGFAGRSPYSASKWAIIGLTRSLAIELGPENIRVNAICPGAVDGPRIQHVISEKARMLNKPHEEIENLYKGQSSMHCMVSAQDIANQALFLASDLSVHISGQALAVDGHTEKLF</sequence>
<dbReference type="Pfam" id="PF13561">
    <property type="entry name" value="adh_short_C2"/>
    <property type="match status" value="1"/>
</dbReference>
<dbReference type="SUPFAM" id="SSF51735">
    <property type="entry name" value="NAD(P)-binding Rossmann-fold domains"/>
    <property type="match status" value="1"/>
</dbReference>
<comment type="caution">
    <text evidence="3">The sequence shown here is derived from an EMBL/GenBank/DDBJ whole genome shotgun (WGS) entry which is preliminary data.</text>
</comment>
<dbReference type="InterPro" id="IPR002347">
    <property type="entry name" value="SDR_fam"/>
</dbReference>
<proteinExistence type="inferred from homology"/>